<dbReference type="AlphaFoldDB" id="A0A1M6WKF7"/>
<dbReference type="Pfam" id="PF01656">
    <property type="entry name" value="CbiA"/>
    <property type="match status" value="1"/>
</dbReference>
<dbReference type="STRING" id="1830138.SAMN05443507_12825"/>
<name>A0A1M6WKF7_9BACL</name>
<keyword evidence="5" id="KW-1185">Reference proteome</keyword>
<dbReference type="EMBL" id="FRAF01000028">
    <property type="protein sequence ID" value="SHK94207.1"/>
    <property type="molecule type" value="Genomic_DNA"/>
</dbReference>
<keyword evidence="4" id="KW-0969">Cilium</keyword>
<proteinExistence type="predicted"/>
<dbReference type="RefSeq" id="WP_072875107.1">
    <property type="nucleotide sequence ID" value="NZ_FRAF01000028.1"/>
</dbReference>
<dbReference type="OrthoDB" id="2371017at2"/>
<protein>
    <submittedName>
        <fullName evidence="4">MinD-like ATPase involved in chromosome partitioning or flagellar assembly</fullName>
    </submittedName>
</protein>
<dbReference type="GO" id="GO:0005829">
    <property type="term" value="C:cytosol"/>
    <property type="evidence" value="ECO:0007669"/>
    <property type="project" value="TreeGrafter"/>
</dbReference>
<organism evidence="4 5">
    <name type="scientific">Alicyclobacillus tolerans</name>
    <dbReference type="NCBI Taxonomy" id="90970"/>
    <lineage>
        <taxon>Bacteria</taxon>
        <taxon>Bacillati</taxon>
        <taxon>Bacillota</taxon>
        <taxon>Bacilli</taxon>
        <taxon>Bacillales</taxon>
        <taxon>Alicyclobacillaceae</taxon>
        <taxon>Alicyclobacillus</taxon>
    </lineage>
</organism>
<evidence type="ECO:0000256" key="2">
    <source>
        <dbReference type="ARBA" id="ARBA00022840"/>
    </source>
</evidence>
<keyword evidence="2" id="KW-0067">ATP-binding</keyword>
<feature type="domain" description="CobQ/CobB/MinD/ParA nucleotide binding" evidence="3">
    <location>
        <begin position="171"/>
        <end position="368"/>
    </location>
</feature>
<dbReference type="Proteomes" id="UP000184016">
    <property type="component" value="Unassembled WGS sequence"/>
</dbReference>
<dbReference type="PANTHER" id="PTHR43384">
    <property type="entry name" value="SEPTUM SITE-DETERMINING PROTEIN MIND HOMOLOG, CHLOROPLASTIC-RELATED"/>
    <property type="match status" value="1"/>
</dbReference>
<dbReference type="PANTHER" id="PTHR43384:SF6">
    <property type="entry name" value="SEPTUM SITE-DETERMINING PROTEIN MIND HOMOLOG, CHLOROPLASTIC"/>
    <property type="match status" value="1"/>
</dbReference>
<dbReference type="GO" id="GO:0051782">
    <property type="term" value="P:negative regulation of cell division"/>
    <property type="evidence" value="ECO:0007669"/>
    <property type="project" value="TreeGrafter"/>
</dbReference>
<reference evidence="5" key="1">
    <citation type="submission" date="2016-11" db="EMBL/GenBank/DDBJ databases">
        <authorList>
            <person name="Varghese N."/>
            <person name="Submissions S."/>
        </authorList>
    </citation>
    <scope>NUCLEOTIDE SEQUENCE [LARGE SCALE GENOMIC DNA]</scope>
    <source>
        <strain evidence="5">USBA-503</strain>
    </source>
</reference>
<sequence>MIALLVKEDKAKETLAELTILGDVVRVQKMSELTRAREQGTLEWILVDERMGIQEAVQTKFPQVVVTSILPPGDVFVLLAKQEQLDSRVKNDAANDANEWIEWTEAVEEGELAVSDTWVNAPSTPLRNGQESPREVLRRTEEALVSNRLMPAMPEPPQAPAFFRRRGTPLIMLEGPKGGAGRSTVGAHMALYAALHGKRVTIVDLDVNGDISEKFGFLQSADVRGWRGGDMAAAVADGICHVHETGVHLIPSPQSRDIVLFDPDDALYLVQLAMSEMDLVFVDMPQGWTPLHRLLLPLVSEVVMAVRTLPDSLGRVEEHAEKLVMAKVEPDKVSVVVNQARKRSELKIVQPLLTPYQPRVLVPYDRKLEKLGGLHGKKLSLACKDWWDSSLGFQKSVKKGRWKR</sequence>
<dbReference type="InterPro" id="IPR027417">
    <property type="entry name" value="P-loop_NTPase"/>
</dbReference>
<evidence type="ECO:0000313" key="5">
    <source>
        <dbReference type="Proteomes" id="UP000184016"/>
    </source>
</evidence>
<evidence type="ECO:0000313" key="4">
    <source>
        <dbReference type="EMBL" id="SHK94207.1"/>
    </source>
</evidence>
<keyword evidence="4" id="KW-0966">Cell projection</keyword>
<dbReference type="Gene3D" id="3.40.50.300">
    <property type="entry name" value="P-loop containing nucleotide triphosphate hydrolases"/>
    <property type="match status" value="1"/>
</dbReference>
<dbReference type="InterPro" id="IPR002586">
    <property type="entry name" value="CobQ/CobB/MinD/ParA_Nub-bd_dom"/>
</dbReference>
<keyword evidence="1" id="KW-0547">Nucleotide-binding</keyword>
<dbReference type="GO" id="GO:0016887">
    <property type="term" value="F:ATP hydrolysis activity"/>
    <property type="evidence" value="ECO:0007669"/>
    <property type="project" value="TreeGrafter"/>
</dbReference>
<gene>
    <name evidence="4" type="ORF">SAMN05443507_12825</name>
</gene>
<dbReference type="SUPFAM" id="SSF52540">
    <property type="entry name" value="P-loop containing nucleoside triphosphate hydrolases"/>
    <property type="match status" value="1"/>
</dbReference>
<dbReference type="GO" id="GO:0005524">
    <property type="term" value="F:ATP binding"/>
    <property type="evidence" value="ECO:0007669"/>
    <property type="project" value="UniProtKB-KW"/>
</dbReference>
<dbReference type="GO" id="GO:0009898">
    <property type="term" value="C:cytoplasmic side of plasma membrane"/>
    <property type="evidence" value="ECO:0007669"/>
    <property type="project" value="TreeGrafter"/>
</dbReference>
<evidence type="ECO:0000259" key="3">
    <source>
        <dbReference type="Pfam" id="PF01656"/>
    </source>
</evidence>
<accession>A0A1M6WKF7</accession>
<evidence type="ECO:0000256" key="1">
    <source>
        <dbReference type="ARBA" id="ARBA00022741"/>
    </source>
</evidence>
<dbReference type="InterPro" id="IPR050625">
    <property type="entry name" value="ParA/MinD_ATPase"/>
</dbReference>
<keyword evidence="4" id="KW-0282">Flagellum</keyword>